<protein>
    <submittedName>
        <fullName evidence="1">Uncharacterized protein</fullName>
    </submittedName>
</protein>
<proteinExistence type="predicted"/>
<comment type="caution">
    <text evidence="1">The sequence shown here is derived from an EMBL/GenBank/DDBJ whole genome shotgun (WGS) entry which is preliminary data.</text>
</comment>
<gene>
    <name evidence="1" type="ORF">ATO8_00080</name>
</gene>
<organism evidence="1 2">
    <name type="scientific">Roseivivax marinus</name>
    <dbReference type="NCBI Taxonomy" id="1379903"/>
    <lineage>
        <taxon>Bacteria</taxon>
        <taxon>Pseudomonadati</taxon>
        <taxon>Pseudomonadota</taxon>
        <taxon>Alphaproteobacteria</taxon>
        <taxon>Rhodobacterales</taxon>
        <taxon>Roseobacteraceae</taxon>
        <taxon>Roseivivax</taxon>
    </lineage>
</organism>
<evidence type="ECO:0000313" key="2">
    <source>
        <dbReference type="Proteomes" id="UP000019063"/>
    </source>
</evidence>
<dbReference type="EMBL" id="AQQW01000001">
    <property type="protein sequence ID" value="ETW14259.1"/>
    <property type="molecule type" value="Genomic_DNA"/>
</dbReference>
<name>W4HNH9_9RHOB</name>
<reference evidence="1 2" key="1">
    <citation type="journal article" date="2014" name="Antonie Van Leeuwenhoek">
        <title>Roseivivax atlanticus sp. nov., isolated from surface seawater of the Atlantic Ocean.</title>
        <authorList>
            <person name="Li G."/>
            <person name="Lai Q."/>
            <person name="Liu X."/>
            <person name="Sun F."/>
            <person name="Shao Z."/>
        </authorList>
    </citation>
    <scope>NUCLEOTIDE SEQUENCE [LARGE SCALE GENOMIC DNA]</scope>
    <source>
        <strain evidence="1 2">22II-s10s</strain>
    </source>
</reference>
<evidence type="ECO:0000313" key="1">
    <source>
        <dbReference type="EMBL" id="ETW14259.1"/>
    </source>
</evidence>
<sequence length="64" mass="7276">MRALWLQRTCGHAAKIRWPMDRTTMRAGILPRTGCTTCGHRAADMRVIWEPEGDALEGSRTTYD</sequence>
<dbReference type="AlphaFoldDB" id="W4HNH9"/>
<dbReference type="Proteomes" id="UP000019063">
    <property type="component" value="Unassembled WGS sequence"/>
</dbReference>
<keyword evidence="2" id="KW-1185">Reference proteome</keyword>
<dbReference type="STRING" id="1379903.ATO8_00080"/>
<accession>W4HNH9</accession>